<dbReference type="PRINTS" id="PR00081">
    <property type="entry name" value="GDHRDH"/>
</dbReference>
<comment type="similarity">
    <text evidence="1">Belongs to the short-chain dehydrogenases/reductases (SDR) family.</text>
</comment>
<evidence type="ECO:0000313" key="2">
    <source>
        <dbReference type="EMBL" id="MDF2094546.1"/>
    </source>
</evidence>
<dbReference type="InterPro" id="IPR002347">
    <property type="entry name" value="SDR_fam"/>
</dbReference>
<name>A0ABT5YHX8_9PROT</name>
<dbReference type="PANTHER" id="PTHR42760">
    <property type="entry name" value="SHORT-CHAIN DEHYDROGENASES/REDUCTASES FAMILY MEMBER"/>
    <property type="match status" value="1"/>
</dbReference>
<dbReference type="SUPFAM" id="SSF51735">
    <property type="entry name" value="NAD(P)-binding Rossmann-fold domains"/>
    <property type="match status" value="1"/>
</dbReference>
<dbReference type="InterPro" id="IPR036291">
    <property type="entry name" value="NAD(P)-bd_dom_sf"/>
</dbReference>
<keyword evidence="3" id="KW-1185">Reference proteome</keyword>
<proteinExistence type="inferred from homology"/>
<dbReference type="Gene3D" id="3.40.50.720">
    <property type="entry name" value="NAD(P)-binding Rossmann-like Domain"/>
    <property type="match status" value="1"/>
</dbReference>
<dbReference type="Proteomes" id="UP001215503">
    <property type="component" value="Unassembled WGS sequence"/>
</dbReference>
<dbReference type="Pfam" id="PF13561">
    <property type="entry name" value="adh_short_C2"/>
    <property type="match status" value="1"/>
</dbReference>
<dbReference type="EMBL" id="JARHUD010000001">
    <property type="protein sequence ID" value="MDF2094546.1"/>
    <property type="molecule type" value="Genomic_DNA"/>
</dbReference>
<dbReference type="RefSeq" id="WP_275819137.1">
    <property type="nucleotide sequence ID" value="NZ_JARHUD010000001.1"/>
</dbReference>
<sequence length="245" mass="25528">MAIESQQVRYDFTGRTAIVTGGSNGIGAAIAAALSDSGAEVVVWDRVARSDGRNAFAVDVTQPGSITEALDATLANHGGVDMLVNNAGYAGPTMPLEEYPAGEWRNLIDVNLIGVFNVCQAVVPHLRRSEQGRIVNIASLAGKEGTPNASAYSAAKAGVIALTKSLGKELADSGVLANVIAPAAVDTPLLQQMSVEHVETMIRKSPLGRLGSVEEVARLVLWLCSRDCSFSTGGVFDLSGGRATY</sequence>
<organism evidence="2 3">
    <name type="scientific">Aquibaculum arenosum</name>
    <dbReference type="NCBI Taxonomy" id="3032591"/>
    <lineage>
        <taxon>Bacteria</taxon>
        <taxon>Pseudomonadati</taxon>
        <taxon>Pseudomonadota</taxon>
        <taxon>Alphaproteobacteria</taxon>
        <taxon>Rhodospirillales</taxon>
        <taxon>Rhodovibrionaceae</taxon>
        <taxon>Aquibaculum</taxon>
    </lineage>
</organism>
<accession>A0ABT5YHX8</accession>
<evidence type="ECO:0000256" key="1">
    <source>
        <dbReference type="ARBA" id="ARBA00006484"/>
    </source>
</evidence>
<reference evidence="2 3" key="1">
    <citation type="submission" date="2023-03" db="EMBL/GenBank/DDBJ databases">
        <title>Fodinicurvata sp. CAU 1616 isolated from sea sendiment.</title>
        <authorList>
            <person name="Kim W."/>
        </authorList>
    </citation>
    <scope>NUCLEOTIDE SEQUENCE [LARGE SCALE GENOMIC DNA]</scope>
    <source>
        <strain evidence="2 3">CAU 1616</strain>
    </source>
</reference>
<dbReference type="PROSITE" id="PS00061">
    <property type="entry name" value="ADH_SHORT"/>
    <property type="match status" value="1"/>
</dbReference>
<dbReference type="InterPro" id="IPR020904">
    <property type="entry name" value="Sc_DH/Rdtase_CS"/>
</dbReference>
<dbReference type="PRINTS" id="PR00080">
    <property type="entry name" value="SDRFAMILY"/>
</dbReference>
<evidence type="ECO:0000313" key="3">
    <source>
        <dbReference type="Proteomes" id="UP001215503"/>
    </source>
</evidence>
<protein>
    <submittedName>
        <fullName evidence="2">SDR family NAD(P)-dependent oxidoreductase</fullName>
    </submittedName>
</protein>
<dbReference type="PANTHER" id="PTHR42760:SF129">
    <property type="entry name" value="OXIDOREDUCTASE"/>
    <property type="match status" value="1"/>
</dbReference>
<comment type="caution">
    <text evidence="2">The sequence shown here is derived from an EMBL/GenBank/DDBJ whole genome shotgun (WGS) entry which is preliminary data.</text>
</comment>
<dbReference type="CDD" id="cd05233">
    <property type="entry name" value="SDR_c"/>
    <property type="match status" value="1"/>
</dbReference>
<gene>
    <name evidence="2" type="ORF">P2G67_00990</name>
</gene>